<accession>A0ABY5TV30</accession>
<keyword evidence="2" id="KW-0732">Signal</keyword>
<dbReference type="InterPro" id="IPR052557">
    <property type="entry name" value="CAP/Cytokinesis_protein"/>
</dbReference>
<feature type="compositionally biased region" description="Basic and acidic residues" evidence="1">
    <location>
        <begin position="77"/>
        <end position="116"/>
    </location>
</feature>
<dbReference type="RefSeq" id="WP_027123128.1">
    <property type="nucleotide sequence ID" value="NZ_CP103423.1"/>
</dbReference>
<keyword evidence="5" id="KW-1185">Reference proteome</keyword>
<sequence length="655" mass="76595">MKNKIFKVLLVFSIPFLVSSCNYQIQSTIKNKENKEQEKNSKIKLKTKVDNSINKSENKEKEKTSKVDFTSNNINIENKKDDKNLETKKVANENNEVKNNEQKQDKKTEENSDTSKVKKNSSNEESYFQLKSEVTSFIETSLEELKYKKYKDELENIINDTYYFVMTKQYKNLNEFYGKQKEILSSAFEKVIKSYTSAEEVKDFNTEEKNTNTSNVVKDYNKTLDENILINEESRYFMNLFSVEKINDYYKHKEQQNAKKFILEKTLEITSGKSTRMSKIRAIYDWIHKNLRYAHNGDITAEIDPVRAYKNKFAVCGGYSNLYKAMLDSIGVKNVVVIGWSRYGDHQWNLVYDEEGKNFFHSDPTWGGDANFNSPVENFSRLHRTYKIIDAHQPIGGFEYEYNRGFSVFKNLNNKDESIKKPLEIIDEKYKVVSISQETLQTSDVLYIGENIERIDYLGGTYNVKRFEVHPNNKYFSSKNGVLFSKDMKILLVVPRKYENTEITIPKTVKVIEDLKSSLQAEKLNKILVEPGNYWYKSFGGILYNSDFTNIVYVPNNINKTLIVHPFTKLKQNDFSFNKNIEEIIIPEGIEKIPRDFLNNLTSFKKIYLPSTLKSFDENAFSRVNSKDFEVILADKISEDVIKTIEKLKYKIKNK</sequence>
<dbReference type="InterPro" id="IPR002931">
    <property type="entry name" value="Transglutaminase-like"/>
</dbReference>
<dbReference type="PANTHER" id="PTHR46333">
    <property type="entry name" value="CYTOKINESIS PROTEIN 3"/>
    <property type="match status" value="1"/>
</dbReference>
<evidence type="ECO:0000313" key="4">
    <source>
        <dbReference type="EMBL" id="UWD34105.1"/>
    </source>
</evidence>
<dbReference type="Pfam" id="PF13306">
    <property type="entry name" value="LRR_5"/>
    <property type="match status" value="1"/>
</dbReference>
<dbReference type="InterPro" id="IPR032675">
    <property type="entry name" value="LRR_dom_sf"/>
</dbReference>
<dbReference type="Pfam" id="PF01841">
    <property type="entry name" value="Transglut_core"/>
    <property type="match status" value="1"/>
</dbReference>
<dbReference type="SUPFAM" id="SSF54001">
    <property type="entry name" value="Cysteine proteinases"/>
    <property type="match status" value="1"/>
</dbReference>
<dbReference type="EMBL" id="CP103423">
    <property type="protein sequence ID" value="UWD34105.1"/>
    <property type="molecule type" value="Genomic_DNA"/>
</dbReference>
<feature type="signal peptide" evidence="2">
    <location>
        <begin position="1"/>
        <end position="20"/>
    </location>
</feature>
<feature type="region of interest" description="Disordered" evidence="1">
    <location>
        <begin position="32"/>
        <end position="125"/>
    </location>
</feature>
<dbReference type="PANTHER" id="PTHR46333:SF2">
    <property type="entry name" value="CYTOKINESIS PROTEIN 3"/>
    <property type="match status" value="1"/>
</dbReference>
<feature type="domain" description="Transglutaminase-like" evidence="3">
    <location>
        <begin position="268"/>
        <end position="364"/>
    </location>
</feature>
<evidence type="ECO:0000313" key="5">
    <source>
        <dbReference type="Proteomes" id="UP001058364"/>
    </source>
</evidence>
<dbReference type="PROSITE" id="PS51257">
    <property type="entry name" value="PROKAR_LIPOPROTEIN"/>
    <property type="match status" value="1"/>
</dbReference>
<evidence type="ECO:0000256" key="2">
    <source>
        <dbReference type="SAM" id="SignalP"/>
    </source>
</evidence>
<dbReference type="InterPro" id="IPR038765">
    <property type="entry name" value="Papain-like_cys_pep_sf"/>
</dbReference>
<reference evidence="4" key="1">
    <citation type="submission" date="2022-08" db="EMBL/GenBank/DDBJ databases">
        <title>Complete genome sequence of Mycoplasma molare type strain H 542.</title>
        <authorList>
            <person name="Spergser J."/>
        </authorList>
    </citation>
    <scope>NUCLEOTIDE SEQUENCE</scope>
    <source>
        <strain evidence="4">H 542</strain>
    </source>
</reference>
<dbReference type="Proteomes" id="UP001058364">
    <property type="component" value="Chromosome"/>
</dbReference>
<feature type="compositionally biased region" description="Basic and acidic residues" evidence="1">
    <location>
        <begin position="32"/>
        <end position="41"/>
    </location>
</feature>
<gene>
    <name evidence="4" type="ORF">NX772_03345</name>
</gene>
<name>A0ABY5TV30_9BACT</name>
<protein>
    <submittedName>
        <fullName evidence="4">Transglutaminase-like domain-containing protein</fullName>
    </submittedName>
</protein>
<dbReference type="Gene3D" id="3.80.10.10">
    <property type="entry name" value="Ribonuclease Inhibitor"/>
    <property type="match status" value="2"/>
</dbReference>
<feature type="compositionally biased region" description="Basic and acidic residues" evidence="1">
    <location>
        <begin position="56"/>
        <end position="66"/>
    </location>
</feature>
<dbReference type="InterPro" id="IPR026906">
    <property type="entry name" value="LRR_5"/>
</dbReference>
<evidence type="ECO:0000259" key="3">
    <source>
        <dbReference type="Pfam" id="PF01841"/>
    </source>
</evidence>
<proteinExistence type="predicted"/>
<organism evidence="4 5">
    <name type="scientific">Mesomycoplasma molare</name>
    <dbReference type="NCBI Taxonomy" id="171288"/>
    <lineage>
        <taxon>Bacteria</taxon>
        <taxon>Bacillati</taxon>
        <taxon>Mycoplasmatota</taxon>
        <taxon>Mycoplasmoidales</taxon>
        <taxon>Metamycoplasmataceae</taxon>
        <taxon>Mesomycoplasma</taxon>
    </lineage>
</organism>
<dbReference type="Gene3D" id="3.10.620.30">
    <property type="match status" value="1"/>
</dbReference>
<evidence type="ECO:0000256" key="1">
    <source>
        <dbReference type="SAM" id="MobiDB-lite"/>
    </source>
</evidence>
<feature type="chain" id="PRO_5045346715" evidence="2">
    <location>
        <begin position="21"/>
        <end position="655"/>
    </location>
</feature>